<name>A0A9W4TZQ1_9ASCO</name>
<gene>
    <name evidence="11" type="ORF">CANVERA_P4920</name>
</gene>
<evidence type="ECO:0000256" key="8">
    <source>
        <dbReference type="ARBA" id="ARBA00035465"/>
    </source>
</evidence>
<evidence type="ECO:0000256" key="3">
    <source>
        <dbReference type="ARBA" id="ARBA00022946"/>
    </source>
</evidence>
<keyword evidence="4" id="KW-0689">Ribosomal protein</keyword>
<dbReference type="Gene3D" id="2.40.50.100">
    <property type="match status" value="1"/>
</dbReference>
<evidence type="ECO:0000259" key="10">
    <source>
        <dbReference type="Pfam" id="PF18471"/>
    </source>
</evidence>
<dbReference type="Pfam" id="PF01016">
    <property type="entry name" value="Ribosomal_L27"/>
    <property type="match status" value="1"/>
</dbReference>
<comment type="subcellular location">
    <subcellularLocation>
        <location evidence="1">Mitochondrion</location>
    </subcellularLocation>
</comment>
<evidence type="ECO:0000256" key="7">
    <source>
        <dbReference type="ARBA" id="ARBA00035267"/>
    </source>
</evidence>
<evidence type="ECO:0000313" key="11">
    <source>
        <dbReference type="EMBL" id="CAI5760410.1"/>
    </source>
</evidence>
<dbReference type="FunFam" id="2.40.50.100:FF:000042">
    <property type="entry name" value="50S ribosomal protein L27"/>
    <property type="match status" value="1"/>
</dbReference>
<evidence type="ECO:0000256" key="5">
    <source>
        <dbReference type="ARBA" id="ARBA00023128"/>
    </source>
</evidence>
<dbReference type="NCBIfam" id="TIGR00062">
    <property type="entry name" value="L27"/>
    <property type="match status" value="1"/>
</dbReference>
<comment type="similarity">
    <text evidence="2">Belongs to the bacterial ribosomal protein bL27 family.</text>
</comment>
<dbReference type="GO" id="GO:0006412">
    <property type="term" value="P:translation"/>
    <property type="evidence" value="ECO:0007669"/>
    <property type="project" value="InterPro"/>
</dbReference>
<evidence type="ECO:0000256" key="1">
    <source>
        <dbReference type="ARBA" id="ARBA00004173"/>
    </source>
</evidence>
<dbReference type="PANTHER" id="PTHR15893">
    <property type="entry name" value="RIBOSOMAL PROTEIN L27"/>
    <property type="match status" value="1"/>
</dbReference>
<comment type="caution">
    <text evidence="11">The sequence shown here is derived from an EMBL/GenBank/DDBJ whole genome shotgun (WGS) entry which is preliminary data.</text>
</comment>
<proteinExistence type="inferred from homology"/>
<dbReference type="PANTHER" id="PTHR15893:SF0">
    <property type="entry name" value="LARGE RIBOSOMAL SUBUNIT PROTEIN BL27M"/>
    <property type="match status" value="1"/>
</dbReference>
<sequence length="370" mass="43039">MLSLRNILEPSRNVFNTFIQVRGAKKRAVGSRTNNKDSAGRRLGPKKHEGNFVKPGEIIMRQRGTKIHPGDNVKIGKDHTIYAVEPGYVRFYYDPFHPLRKYVGVALTNDIMLPKPHFEPRLRRFGYVRVSKALEAKEIEDSMSRKEELAQPRINQMKEATIEMENEFKSKFRNYLSKETKMNEKEVTEASERLYKIYQLLKSNMSLSEAREQCTFETLFNMKLNYKKGEYANEQEYNLSKNNYIQFSELLDSKIAVDFEGNLYNSINVKSLDKLKTEIKSELENLYTNEILKTGYKSKVENLIKTPGVFNEDEQTKLSYKYLPKVIPYHINGSITKINDLKQVPKGSNLKQIYDEKSKSANHYIIKTLG</sequence>
<dbReference type="InterPro" id="IPR001684">
    <property type="entry name" value="Ribosomal_bL27"/>
</dbReference>
<dbReference type="PRINTS" id="PR00063">
    <property type="entry name" value="RIBOSOMALL27"/>
</dbReference>
<reference evidence="11" key="1">
    <citation type="submission" date="2022-12" db="EMBL/GenBank/DDBJ databases">
        <authorList>
            <person name="Brejova B."/>
        </authorList>
    </citation>
    <scope>NUCLEOTIDE SEQUENCE</scope>
</reference>
<dbReference type="AlphaFoldDB" id="A0A9W4TZQ1"/>
<keyword evidence="3" id="KW-0809">Transit peptide</keyword>
<evidence type="ECO:0000256" key="6">
    <source>
        <dbReference type="ARBA" id="ARBA00023274"/>
    </source>
</evidence>
<dbReference type="PROSITE" id="PS00831">
    <property type="entry name" value="RIBOSOMAL_L27"/>
    <property type="match status" value="1"/>
</dbReference>
<dbReference type="Proteomes" id="UP001152885">
    <property type="component" value="Unassembled WGS sequence"/>
</dbReference>
<evidence type="ECO:0000256" key="9">
    <source>
        <dbReference type="SAM" id="MobiDB-lite"/>
    </source>
</evidence>
<protein>
    <recommendedName>
        <fullName evidence="7">Large ribosomal subunit protein bL27m</fullName>
    </recommendedName>
    <alternativeName>
        <fullName evidence="8">54S ribosomal protein L2, mitochondrial</fullName>
    </alternativeName>
</protein>
<evidence type="ECO:0000313" key="12">
    <source>
        <dbReference type="Proteomes" id="UP001152885"/>
    </source>
</evidence>
<keyword evidence="6" id="KW-0687">Ribonucleoprotein</keyword>
<accession>A0A9W4TZQ1</accession>
<dbReference type="GO" id="GO:0003735">
    <property type="term" value="F:structural constituent of ribosome"/>
    <property type="evidence" value="ECO:0007669"/>
    <property type="project" value="InterPro"/>
</dbReference>
<feature type="region of interest" description="Disordered" evidence="9">
    <location>
        <begin position="29"/>
        <end position="49"/>
    </location>
</feature>
<keyword evidence="12" id="KW-1185">Reference proteome</keyword>
<feature type="compositionally biased region" description="Basic and acidic residues" evidence="9">
    <location>
        <begin position="34"/>
        <end position="49"/>
    </location>
</feature>
<feature type="domain" description="Large ribosomal subunit protein bL27m C-terminal" evidence="10">
    <location>
        <begin position="135"/>
        <end position="359"/>
    </location>
</feature>
<dbReference type="EMBL" id="CANTUO010000006">
    <property type="protein sequence ID" value="CAI5760410.1"/>
    <property type="molecule type" value="Genomic_DNA"/>
</dbReference>
<dbReference type="InterPro" id="IPR018261">
    <property type="entry name" value="Ribosomal_bL27_CS"/>
</dbReference>
<dbReference type="GO" id="GO:0005762">
    <property type="term" value="C:mitochondrial large ribosomal subunit"/>
    <property type="evidence" value="ECO:0007669"/>
    <property type="project" value="TreeGrafter"/>
</dbReference>
<evidence type="ECO:0000256" key="2">
    <source>
        <dbReference type="ARBA" id="ARBA00010797"/>
    </source>
</evidence>
<keyword evidence="5" id="KW-0496">Mitochondrion</keyword>
<dbReference type="SUPFAM" id="SSF110324">
    <property type="entry name" value="Ribosomal L27 protein-like"/>
    <property type="match status" value="1"/>
</dbReference>
<dbReference type="OrthoDB" id="1867012at2759"/>
<organism evidence="11 12">
    <name type="scientific">Candida verbasci</name>
    <dbReference type="NCBI Taxonomy" id="1227364"/>
    <lineage>
        <taxon>Eukaryota</taxon>
        <taxon>Fungi</taxon>
        <taxon>Dikarya</taxon>
        <taxon>Ascomycota</taxon>
        <taxon>Saccharomycotina</taxon>
        <taxon>Pichiomycetes</taxon>
        <taxon>Debaryomycetaceae</taxon>
        <taxon>Candida/Lodderomyces clade</taxon>
        <taxon>Candida</taxon>
    </lineage>
</organism>
<evidence type="ECO:0000256" key="4">
    <source>
        <dbReference type="ARBA" id="ARBA00022980"/>
    </source>
</evidence>
<dbReference type="InterPro" id="IPR041244">
    <property type="entry name" value="Ribosomal_bL27m_C"/>
</dbReference>
<dbReference type="Pfam" id="PF18471">
    <property type="entry name" value="Ribosomal_L27_C"/>
    <property type="match status" value="1"/>
</dbReference>